<protein>
    <submittedName>
        <fullName evidence="1">Uncharacterized protein</fullName>
    </submittedName>
</protein>
<sequence length="41" mass="4333">MQPRPSHREAGRFATVQDTRWPLAGATGLWRGDDAGVGGPG</sequence>
<evidence type="ECO:0000313" key="1">
    <source>
        <dbReference type="EMBL" id="GAA5518480.1"/>
    </source>
</evidence>
<keyword evidence="2" id="KW-1185">Reference proteome</keyword>
<comment type="caution">
    <text evidence="1">The sequence shown here is derived from an EMBL/GenBank/DDBJ whole genome shotgun (WGS) entry which is preliminary data.</text>
</comment>
<dbReference type="EMBL" id="BAABRR010000004">
    <property type="protein sequence ID" value="GAA5518480.1"/>
    <property type="molecule type" value="Genomic_DNA"/>
</dbReference>
<gene>
    <name evidence="1" type="ORF">Lsed01_00907</name>
</gene>
<organism evidence="1 2">
    <name type="scientific">Demequina sediminis</name>
    <dbReference type="NCBI Taxonomy" id="1930058"/>
    <lineage>
        <taxon>Bacteria</taxon>
        <taxon>Bacillati</taxon>
        <taxon>Actinomycetota</taxon>
        <taxon>Actinomycetes</taxon>
        <taxon>Micrococcales</taxon>
        <taxon>Demequinaceae</taxon>
        <taxon>Demequina</taxon>
    </lineage>
</organism>
<reference evidence="1 2" key="1">
    <citation type="submission" date="2024-02" db="EMBL/GenBank/DDBJ databases">
        <title>Lysinimicrobium sediminis NBRC 112286.</title>
        <authorList>
            <person name="Ichikawa N."/>
            <person name="Katano-Makiyama Y."/>
            <person name="Hidaka K."/>
        </authorList>
    </citation>
    <scope>NUCLEOTIDE SEQUENCE [LARGE SCALE GENOMIC DNA]</scope>
    <source>
        <strain evidence="1 2">NBRC 112286</strain>
    </source>
</reference>
<name>A0ABP9WFB5_9MICO</name>
<dbReference type="Proteomes" id="UP001426770">
    <property type="component" value="Unassembled WGS sequence"/>
</dbReference>
<proteinExistence type="predicted"/>
<evidence type="ECO:0000313" key="2">
    <source>
        <dbReference type="Proteomes" id="UP001426770"/>
    </source>
</evidence>
<accession>A0ABP9WFB5</accession>